<accession>A0A0F9AJB3</accession>
<dbReference type="SUPFAM" id="SSF52141">
    <property type="entry name" value="Uracil-DNA glycosylase-like"/>
    <property type="match status" value="1"/>
</dbReference>
<reference evidence="2" key="1">
    <citation type="journal article" date="2015" name="Nature">
        <title>Complex archaea that bridge the gap between prokaryotes and eukaryotes.</title>
        <authorList>
            <person name="Spang A."/>
            <person name="Saw J.H."/>
            <person name="Jorgensen S.L."/>
            <person name="Zaremba-Niedzwiedzka K."/>
            <person name="Martijn J."/>
            <person name="Lind A.E."/>
            <person name="van Eijk R."/>
            <person name="Schleper C."/>
            <person name="Guy L."/>
            <person name="Ettema T.J."/>
        </authorList>
    </citation>
    <scope>NUCLEOTIDE SEQUENCE</scope>
</reference>
<comment type="caution">
    <text evidence="2">The sequence shown here is derived from an EMBL/GenBank/DDBJ whole genome shotgun (WGS) entry which is preliminary data.</text>
</comment>
<evidence type="ECO:0000259" key="1">
    <source>
        <dbReference type="Pfam" id="PF03167"/>
    </source>
</evidence>
<dbReference type="Gene3D" id="3.40.470.10">
    <property type="entry name" value="Uracil-DNA glycosylase-like domain"/>
    <property type="match status" value="1"/>
</dbReference>
<dbReference type="InterPro" id="IPR036895">
    <property type="entry name" value="Uracil-DNA_glycosylase-like_sf"/>
</dbReference>
<dbReference type="AlphaFoldDB" id="A0A0F9AJB3"/>
<name>A0A0F9AJB3_9ZZZZ</name>
<feature type="non-terminal residue" evidence="2">
    <location>
        <position position="1"/>
    </location>
</feature>
<organism evidence="2">
    <name type="scientific">marine sediment metagenome</name>
    <dbReference type="NCBI Taxonomy" id="412755"/>
    <lineage>
        <taxon>unclassified sequences</taxon>
        <taxon>metagenomes</taxon>
        <taxon>ecological metagenomes</taxon>
    </lineage>
</organism>
<gene>
    <name evidence="2" type="ORF">LCGC14_2842150</name>
</gene>
<dbReference type="EMBL" id="LAZR01054430">
    <property type="protein sequence ID" value="KKK78579.1"/>
    <property type="molecule type" value="Genomic_DNA"/>
</dbReference>
<dbReference type="Pfam" id="PF03167">
    <property type="entry name" value="UDG"/>
    <property type="match status" value="1"/>
</dbReference>
<evidence type="ECO:0000313" key="2">
    <source>
        <dbReference type="EMBL" id="KKK78579.1"/>
    </source>
</evidence>
<protein>
    <recommendedName>
        <fullName evidence="1">Uracil-DNA glycosylase-like domain-containing protein</fullName>
    </recommendedName>
</protein>
<dbReference type="InterPro" id="IPR005122">
    <property type="entry name" value="Uracil-DNA_glycosylase-like"/>
</dbReference>
<feature type="domain" description="Uracil-DNA glycosylase-like" evidence="1">
    <location>
        <begin position="44"/>
        <end position="123"/>
    </location>
</feature>
<proteinExistence type="predicted"/>
<sequence>DIFCTNIINEQPFNNDIWRFFHPTREARAMGRVLVRGLYPCDNILLGLEKLHQQLDAVKPDIIIGFGNYTLWALTENSFNIDDDNKRKVPRGITAWRGSQLYTRDENIPFMPTFHPASVFRNWPWRYTIKHDLSRRLPKVFKPNGWQKPKRDFIIRPTIRQTMDYIVGLVATLKTNKEVDISVDIETRGGHIACVGIGYGFDTPPS</sequence>